<dbReference type="OrthoDB" id="5356183at2"/>
<reference evidence="2 3" key="1">
    <citation type="submission" date="2017-09" db="EMBL/GenBank/DDBJ databases">
        <title>Genomics of the genus Arcobacter.</title>
        <authorList>
            <person name="Perez-Cataluna A."/>
            <person name="Figueras M.J."/>
            <person name="Salas-Masso N."/>
        </authorList>
    </citation>
    <scope>NUCLEOTIDE SEQUENCE [LARGE SCALE GENOMIC DNA]</scope>
    <source>
        <strain evidence="2 3">F156-34</strain>
    </source>
</reference>
<evidence type="ECO:0000313" key="2">
    <source>
        <dbReference type="EMBL" id="RXK13102.1"/>
    </source>
</evidence>
<protein>
    <recommendedName>
        <fullName evidence="4">Transformation system protein</fullName>
    </recommendedName>
</protein>
<feature type="transmembrane region" description="Helical" evidence="1">
    <location>
        <begin position="20"/>
        <end position="36"/>
    </location>
</feature>
<organism evidence="2 3">
    <name type="scientific">Halarcobacter mediterraneus</name>
    <dbReference type="NCBI Taxonomy" id="2023153"/>
    <lineage>
        <taxon>Bacteria</taxon>
        <taxon>Pseudomonadati</taxon>
        <taxon>Campylobacterota</taxon>
        <taxon>Epsilonproteobacteria</taxon>
        <taxon>Campylobacterales</taxon>
        <taxon>Arcobacteraceae</taxon>
        <taxon>Halarcobacter</taxon>
    </lineage>
</organism>
<keyword evidence="1" id="KW-1133">Transmembrane helix</keyword>
<dbReference type="Proteomes" id="UP000289718">
    <property type="component" value="Unassembled WGS sequence"/>
</dbReference>
<evidence type="ECO:0000256" key="1">
    <source>
        <dbReference type="SAM" id="Phobius"/>
    </source>
</evidence>
<dbReference type="AlphaFoldDB" id="A0A4Q1ATB0"/>
<dbReference type="EMBL" id="NXIE01000002">
    <property type="protein sequence ID" value="RXK13102.1"/>
    <property type="molecule type" value="Genomic_DNA"/>
</dbReference>
<accession>A0A4Q1ATB0</accession>
<sequence length="217" mass="26114">MQIFSLLENKFEQLNFRLKIEIFLLPILLIGFFYYFEKSFFIKKEYEDKRISIEKEKNMSKNFIDIIKDIENYLSKNKINLHNLSNENQIIKIAINTSLIKQLNFLEFLEKYNSYSHLHLVQLRGSTLSLELNFRKFYVKKIEDKKSILEKIKQYEQIKNEFILQAIVGENVLINKKWKKLNDFIDGFKIISIEKNSVILEKNTFLIESKVYNNEAF</sequence>
<gene>
    <name evidence="2" type="ORF">CP965_04690</name>
</gene>
<keyword evidence="3" id="KW-1185">Reference proteome</keyword>
<dbReference type="RefSeq" id="WP_129060921.1">
    <property type="nucleotide sequence ID" value="NZ_NXIE01000002.1"/>
</dbReference>
<evidence type="ECO:0000313" key="3">
    <source>
        <dbReference type="Proteomes" id="UP000289718"/>
    </source>
</evidence>
<evidence type="ECO:0008006" key="4">
    <source>
        <dbReference type="Google" id="ProtNLM"/>
    </source>
</evidence>
<keyword evidence="1" id="KW-0812">Transmembrane</keyword>
<name>A0A4Q1ATB0_9BACT</name>
<keyword evidence="1" id="KW-0472">Membrane</keyword>
<proteinExistence type="predicted"/>
<comment type="caution">
    <text evidence="2">The sequence shown here is derived from an EMBL/GenBank/DDBJ whole genome shotgun (WGS) entry which is preliminary data.</text>
</comment>